<name>A0A1T0C5K4_STRMT</name>
<evidence type="ECO:0000313" key="3">
    <source>
        <dbReference type="Proteomes" id="UP000190652"/>
    </source>
</evidence>
<dbReference type="InterPro" id="IPR022452">
    <property type="entry name" value="MqsA"/>
</dbReference>
<dbReference type="AlphaFoldDB" id="A0A1T0C5K4"/>
<feature type="domain" description="Antitoxin SocA-like Panacea" evidence="1">
    <location>
        <begin position="184"/>
        <end position="277"/>
    </location>
</feature>
<reference evidence="2 3" key="1">
    <citation type="submission" date="2017-02" db="EMBL/GenBank/DDBJ databases">
        <title>Draft genome sequence of Streptococcus mitis CCUG 63687.</title>
        <authorList>
            <person name="Salva-Serra F."/>
            <person name="Engstrom-Jakobsson H."/>
            <person name="Thorell K."/>
            <person name="Jaen-Luchoro D."/>
            <person name="Gonzales-Siles L."/>
            <person name="Karlsson R."/>
            <person name="Yazdan S."/>
            <person name="Boulund F."/>
            <person name="Johnning A."/>
            <person name="Engstrand L."/>
            <person name="Kristiansson E."/>
            <person name="Moore E."/>
        </authorList>
    </citation>
    <scope>NUCLEOTIDE SEQUENCE [LARGE SCALE GENOMIC DNA]</scope>
    <source>
        <strain evidence="2 3">CCUG 63687</strain>
    </source>
</reference>
<dbReference type="NCBIfam" id="TIGR03830">
    <property type="entry name" value="CxxCG_CxxCG_HTH"/>
    <property type="match status" value="1"/>
</dbReference>
<dbReference type="Proteomes" id="UP000190652">
    <property type="component" value="Unassembled WGS sequence"/>
</dbReference>
<dbReference type="GO" id="GO:0003677">
    <property type="term" value="F:DNA binding"/>
    <property type="evidence" value="ECO:0007669"/>
    <property type="project" value="InterPro"/>
</dbReference>
<proteinExistence type="predicted"/>
<dbReference type="EMBL" id="MUYO01000003">
    <property type="protein sequence ID" value="OOS17658.1"/>
    <property type="molecule type" value="Genomic_DNA"/>
</dbReference>
<dbReference type="Pfam" id="PF13274">
    <property type="entry name" value="SocA_Panacea"/>
    <property type="match status" value="1"/>
</dbReference>
<dbReference type="InterPro" id="IPR032758">
    <property type="entry name" value="MqsA/HigA-2"/>
</dbReference>
<organism evidence="2 3">
    <name type="scientific">Streptococcus mitis</name>
    <dbReference type="NCBI Taxonomy" id="28037"/>
    <lineage>
        <taxon>Bacteria</taxon>
        <taxon>Bacillati</taxon>
        <taxon>Bacillota</taxon>
        <taxon>Bacilli</taxon>
        <taxon>Lactobacillales</taxon>
        <taxon>Streptococcaceae</taxon>
        <taxon>Streptococcus</taxon>
        <taxon>Streptococcus mitis group</taxon>
    </lineage>
</organism>
<gene>
    <name evidence="2" type="ORF">B0686_07840</name>
</gene>
<comment type="caution">
    <text evidence="2">The sequence shown here is derived from an EMBL/GenBank/DDBJ whole genome shotgun (WGS) entry which is preliminary data.</text>
</comment>
<accession>A0A1T0C5K4</accession>
<sequence>MNNKKILCENCLESVNYKVVVEELTRSLKGKKYTFSGKTAYCVNCNKPIYVEEINEHNKQAIYEAFRRENGIISNEDIINITEKYSIGAKPLAQLLGWGINTIQRYLNGDIPKPAYSDKLKEILKNPDIFKEILVTNKDNITDVAFNKSVEKVDEVLNNENDDKLTQVIHYLLSKNNEITPLALQKLLYYVQGFYFAFKKDYIFSSDCEAWVHGPVYRDVYFKYQSFGYNPIQLNIKSDIGGSLTFFECSLIDSVLRNFAIFNGKVLEEFTHEEEPWLAMRGDLNAEELSNEIIPKELIGSYFMKVKDKYQMLGVEEISRYSFEKYKAISSL</sequence>
<evidence type="ECO:0000313" key="2">
    <source>
        <dbReference type="EMBL" id="OOS17658.1"/>
    </source>
</evidence>
<dbReference type="InterPro" id="IPR025272">
    <property type="entry name" value="SocA_Panacea"/>
</dbReference>
<dbReference type="InterPro" id="IPR010982">
    <property type="entry name" value="Lambda_DNA-bd_dom_sf"/>
</dbReference>
<dbReference type="Gene3D" id="1.10.260.40">
    <property type="entry name" value="lambda repressor-like DNA-binding domains"/>
    <property type="match status" value="1"/>
</dbReference>
<evidence type="ECO:0000259" key="1">
    <source>
        <dbReference type="Pfam" id="PF13274"/>
    </source>
</evidence>
<dbReference type="RefSeq" id="WP_033689209.1">
    <property type="nucleotide sequence ID" value="NZ_CP028415.1"/>
</dbReference>
<protein>
    <recommendedName>
        <fullName evidence="1">Antitoxin SocA-like Panacea domain-containing protein</fullName>
    </recommendedName>
</protein>
<dbReference type="Pfam" id="PF15731">
    <property type="entry name" value="MqsA_antitoxin"/>
    <property type="match status" value="1"/>
</dbReference>